<dbReference type="RefSeq" id="WP_176640628.1">
    <property type="nucleotide sequence ID" value="NZ_CP152276.1"/>
</dbReference>
<evidence type="ECO:0000256" key="2">
    <source>
        <dbReference type="SAM" id="SignalP"/>
    </source>
</evidence>
<dbReference type="Proteomes" id="UP000534870">
    <property type="component" value="Unassembled WGS sequence"/>
</dbReference>
<evidence type="ECO:0000313" key="6">
    <source>
        <dbReference type="Proteomes" id="UP001449795"/>
    </source>
</evidence>
<dbReference type="Proteomes" id="UP001449795">
    <property type="component" value="Chromosome"/>
</dbReference>
<feature type="chain" id="PRO_5031537730" evidence="2">
    <location>
        <begin position="25"/>
        <end position="122"/>
    </location>
</feature>
<evidence type="ECO:0000313" key="3">
    <source>
        <dbReference type="EMBL" id="NVN11971.1"/>
    </source>
</evidence>
<dbReference type="AlphaFoldDB" id="A0A7Y7IY23"/>
<proteinExistence type="predicted"/>
<organism evidence="3 5">
    <name type="scientific">Nguyenibacter vanlangensis</name>
    <dbReference type="NCBI Taxonomy" id="1216886"/>
    <lineage>
        <taxon>Bacteria</taxon>
        <taxon>Pseudomonadati</taxon>
        <taxon>Pseudomonadota</taxon>
        <taxon>Alphaproteobacteria</taxon>
        <taxon>Acetobacterales</taxon>
        <taxon>Acetobacteraceae</taxon>
        <taxon>Nguyenibacter</taxon>
    </lineage>
</organism>
<sequence>MLDRMLRGLTLPFCLAALAAPVLAAPILAGPALADDEDGPKTPSMHQMAANPPVPRARKDFSQFRYRPAGDKVVEQSDANRLLFWTPEGTPDGYAERRGDAIFYYDRAGKVTRVDPADPATY</sequence>
<keyword evidence="2" id="KW-0732">Signal</keyword>
<evidence type="ECO:0000256" key="1">
    <source>
        <dbReference type="SAM" id="MobiDB-lite"/>
    </source>
</evidence>
<protein>
    <submittedName>
        <fullName evidence="3">Uncharacterized protein</fullName>
    </submittedName>
</protein>
<reference evidence="3 5" key="1">
    <citation type="submission" date="2020-06" db="EMBL/GenBank/DDBJ databases">
        <title>Description of novel acetic acid bacteria.</title>
        <authorList>
            <person name="Sombolestani A."/>
        </authorList>
    </citation>
    <scope>NUCLEOTIDE SEQUENCE [LARGE SCALE GENOMIC DNA]</scope>
    <source>
        <strain evidence="3 5">LMG 31431</strain>
    </source>
</reference>
<gene>
    <name evidence="4" type="ORF">AAC691_04555</name>
    <name evidence="3" type="ORF">HUK84_12730</name>
</gene>
<accession>A0A7Y7IY23</accession>
<feature type="signal peptide" evidence="2">
    <location>
        <begin position="1"/>
        <end position="24"/>
    </location>
</feature>
<reference evidence="4 6" key="2">
    <citation type="submission" date="2024-04" db="EMBL/GenBank/DDBJ databases">
        <title>Complete genome sequence of Nguyenibacter vanlangesis HBCM-1154, a strain capable of nitrogen fixation, IAA production, and phosphorus solubilization isolated from sugarcane soil.</title>
        <authorList>
            <person name="MY HANH P."/>
        </authorList>
    </citation>
    <scope>NUCLEOTIDE SEQUENCE [LARGE SCALE GENOMIC DNA]</scope>
    <source>
        <strain evidence="4 6">HBCM 1154</strain>
    </source>
</reference>
<name>A0A7Y7IY23_9PROT</name>
<dbReference type="EMBL" id="CP152276">
    <property type="protein sequence ID" value="XAE43719.1"/>
    <property type="molecule type" value="Genomic_DNA"/>
</dbReference>
<feature type="region of interest" description="Disordered" evidence="1">
    <location>
        <begin position="32"/>
        <end position="57"/>
    </location>
</feature>
<evidence type="ECO:0000313" key="5">
    <source>
        <dbReference type="Proteomes" id="UP000534870"/>
    </source>
</evidence>
<dbReference type="EMBL" id="JABXXP010000300">
    <property type="protein sequence ID" value="NVN11971.1"/>
    <property type="molecule type" value="Genomic_DNA"/>
</dbReference>
<keyword evidence="6" id="KW-1185">Reference proteome</keyword>
<evidence type="ECO:0000313" key="4">
    <source>
        <dbReference type="EMBL" id="XAE43719.1"/>
    </source>
</evidence>